<accession>A0ABQ9FLE2</accession>
<keyword evidence="2" id="KW-1185">Reference proteome</keyword>
<dbReference type="Proteomes" id="UP001217089">
    <property type="component" value="Unassembled WGS sequence"/>
</dbReference>
<evidence type="ECO:0000313" key="2">
    <source>
        <dbReference type="Proteomes" id="UP001217089"/>
    </source>
</evidence>
<gene>
    <name evidence="1" type="ORF">KUTeg_005922</name>
</gene>
<name>A0ABQ9FLE2_TEGGR</name>
<evidence type="ECO:0000313" key="1">
    <source>
        <dbReference type="EMBL" id="KAJ8316515.1"/>
    </source>
</evidence>
<organism evidence="1 2">
    <name type="scientific">Tegillarca granosa</name>
    <name type="common">Malaysian cockle</name>
    <name type="synonym">Anadara granosa</name>
    <dbReference type="NCBI Taxonomy" id="220873"/>
    <lineage>
        <taxon>Eukaryota</taxon>
        <taxon>Metazoa</taxon>
        <taxon>Spiralia</taxon>
        <taxon>Lophotrochozoa</taxon>
        <taxon>Mollusca</taxon>
        <taxon>Bivalvia</taxon>
        <taxon>Autobranchia</taxon>
        <taxon>Pteriomorphia</taxon>
        <taxon>Arcoida</taxon>
        <taxon>Arcoidea</taxon>
        <taxon>Arcidae</taxon>
        <taxon>Tegillarca</taxon>
    </lineage>
</organism>
<sequence length="70" mass="7982">MVLFFVRLEVKSHLEVIYFHGNASQDMKYKLDMSYFNYCIVLPYSSISSSAQGNDPAYAKDCIAKIFTTA</sequence>
<reference evidence="1 2" key="1">
    <citation type="submission" date="2022-12" db="EMBL/GenBank/DDBJ databases">
        <title>Chromosome-level genome of Tegillarca granosa.</title>
        <authorList>
            <person name="Kim J."/>
        </authorList>
    </citation>
    <scope>NUCLEOTIDE SEQUENCE [LARGE SCALE GENOMIC DNA]</scope>
    <source>
        <strain evidence="1">Teg-2019</strain>
        <tissue evidence="1">Adductor muscle</tissue>
    </source>
</reference>
<proteinExistence type="predicted"/>
<dbReference type="EMBL" id="JARBDR010000327">
    <property type="protein sequence ID" value="KAJ8316515.1"/>
    <property type="molecule type" value="Genomic_DNA"/>
</dbReference>
<protein>
    <submittedName>
        <fullName evidence="1">Uncharacterized protein</fullName>
    </submittedName>
</protein>
<comment type="caution">
    <text evidence="1">The sequence shown here is derived from an EMBL/GenBank/DDBJ whole genome shotgun (WGS) entry which is preliminary data.</text>
</comment>